<evidence type="ECO:0000313" key="2">
    <source>
        <dbReference type="Proteomes" id="UP000252355"/>
    </source>
</evidence>
<reference evidence="1 2" key="1">
    <citation type="submission" date="2018-05" db="EMBL/GenBank/DDBJ databases">
        <title>A metagenomic window into the 2 km-deep terrestrial subsurface aquifer revealed taxonomically and functionally diverse microbial community comprising novel uncultured bacterial lineages.</title>
        <authorList>
            <person name="Kadnikov V.V."/>
            <person name="Mardanov A.V."/>
            <person name="Beletsky A.V."/>
            <person name="Banks D."/>
            <person name="Pimenov N.V."/>
            <person name="Frank Y.A."/>
            <person name="Karnachuk O.V."/>
            <person name="Ravin N.V."/>
        </authorList>
    </citation>
    <scope>NUCLEOTIDE SEQUENCE [LARGE SCALE GENOMIC DNA]</scope>
    <source>
        <strain evidence="1">BY5</strain>
    </source>
</reference>
<proteinExistence type="predicted"/>
<dbReference type="Proteomes" id="UP000252355">
    <property type="component" value="Unassembled WGS sequence"/>
</dbReference>
<evidence type="ECO:0000313" key="1">
    <source>
        <dbReference type="EMBL" id="RCK80095.1"/>
    </source>
</evidence>
<dbReference type="InterPro" id="IPR005358">
    <property type="entry name" value="Puta_zinc/iron-chelating_dom"/>
</dbReference>
<name>A0A367ZPM8_9BACT</name>
<evidence type="ECO:0008006" key="3">
    <source>
        <dbReference type="Google" id="ProtNLM"/>
    </source>
</evidence>
<sequence length="179" mass="19887">MSEERADDRLSRFDAATEPFPCQEGCTGCCRGVLSLSLPELQRIETFLGGVPEPVASVGCPFRRSGGCAVYAVRPFMCRLFGFRYVHPGLRGQSFCPRDERWRPGDREAEMFAAYRSFCHQEGFVLLGRTDDPVEGARAGADNRAMLEAFPELARWKAFLTGVIPARRGDRLPVDHPAG</sequence>
<comment type="caution">
    <text evidence="1">The sequence shown here is derived from an EMBL/GenBank/DDBJ whole genome shotgun (WGS) entry which is preliminary data.</text>
</comment>
<dbReference type="AlphaFoldDB" id="A0A367ZPM8"/>
<organism evidence="1 2">
    <name type="scientific">Candidatus Ozemobacter sibiricus</name>
    <dbReference type="NCBI Taxonomy" id="2268124"/>
    <lineage>
        <taxon>Bacteria</taxon>
        <taxon>Candidatus Ozemobacteria</taxon>
        <taxon>Candidatus Ozemobacterales</taxon>
        <taxon>Candidatus Ozemobacteraceae</taxon>
        <taxon>Candidatus Ozemobacter</taxon>
    </lineage>
</organism>
<gene>
    <name evidence="1" type="ORF">OZSIB_3599</name>
</gene>
<accession>A0A367ZPM8</accession>
<dbReference type="Pfam" id="PF03692">
    <property type="entry name" value="CxxCxxCC"/>
    <property type="match status" value="1"/>
</dbReference>
<protein>
    <recommendedName>
        <fullName evidence="3">YkgJ family cysteine cluster protein</fullName>
    </recommendedName>
</protein>
<dbReference type="EMBL" id="QOQW01000008">
    <property type="protein sequence ID" value="RCK80095.1"/>
    <property type="molecule type" value="Genomic_DNA"/>
</dbReference>